<reference evidence="3" key="1">
    <citation type="journal article" date="2014" name="Int. J. Syst. Evol. Microbiol.">
        <title>Complete genome sequence of Corynebacterium casei LMG S-19264T (=DSM 44701T), isolated from a smear-ripened cheese.</title>
        <authorList>
            <consortium name="US DOE Joint Genome Institute (JGI-PGF)"/>
            <person name="Walter F."/>
            <person name="Albersmeier A."/>
            <person name="Kalinowski J."/>
            <person name="Ruckert C."/>
        </authorList>
    </citation>
    <scope>NUCLEOTIDE SEQUENCE</scope>
    <source>
        <strain evidence="3">JCM 14359</strain>
    </source>
</reference>
<feature type="transmembrane region" description="Helical" evidence="2">
    <location>
        <begin position="592"/>
        <end position="610"/>
    </location>
</feature>
<dbReference type="AlphaFoldDB" id="A0A830ECR7"/>
<dbReference type="Proteomes" id="UP000653099">
    <property type="component" value="Unassembled WGS sequence"/>
</dbReference>
<evidence type="ECO:0000256" key="2">
    <source>
        <dbReference type="SAM" id="Phobius"/>
    </source>
</evidence>
<reference evidence="3" key="2">
    <citation type="submission" date="2020-09" db="EMBL/GenBank/DDBJ databases">
        <authorList>
            <person name="Sun Q."/>
            <person name="Ohkuma M."/>
        </authorList>
    </citation>
    <scope>NUCLEOTIDE SEQUENCE</scope>
    <source>
        <strain evidence="3">JCM 14359</strain>
    </source>
</reference>
<feature type="compositionally biased region" description="Polar residues" evidence="1">
    <location>
        <begin position="220"/>
        <end position="229"/>
    </location>
</feature>
<sequence length="617" mass="62512">MDPEGSGEPPDTDFVIQNRTGTVQHATVQCQTSRATVFSKMVELASGETLTFDDLPAELIQFQVSVADGPKGSNMYDMTSVSGTVVAGISGADVVFETTTEPIGSASELADIFEDGGAESAEASSQATDTPEGSGDNTPGESAPEDNTPGESAPEDNTPGESAPEDNTPGESAPKNNTPRDTDRNPSGADTSGGSTPDTGEPTRGEGGGPARGGSGTASSDQSGQQTHDTGVVPSAGSDASPRTDPQESETETHGEAAPDTPDGVAHRAADTGSSTGGTRETSDRTPDGASASGPDTDASGEGGAGHTAGAPSKSSAGDNPERTPGSGEIHCRSCGSIIRGNAEICPECGVQNAAQAAQQAGQTDDAGRASPGSGTGSSAHSAGDDPGREPGPDESHCRNCGEIVRNRAEICPECGVRNAAHAGHPTQSQPTQSARGGTGARPAQQRARGGTGAQPAQAERMADTPNGVDQRPGSEPSGSWVNGVRLGALLWLLVLLVLVPTILRYQGATGGSGVGLSPMLQSLGLAALIPPLQLLAWVVLPVSLYFDLKYVDYHVDEWPLSGRLYLVSATILPVLTQVLGAAALFVNSGGILLAGVIPVVLLALSVRHLRTRSRLV</sequence>
<feature type="compositionally biased region" description="Basic and acidic residues" evidence="1">
    <location>
        <begin position="383"/>
        <end position="397"/>
    </location>
</feature>
<evidence type="ECO:0000313" key="3">
    <source>
        <dbReference type="EMBL" id="GGI99212.1"/>
    </source>
</evidence>
<keyword evidence="4" id="KW-1185">Reference proteome</keyword>
<evidence type="ECO:0008006" key="5">
    <source>
        <dbReference type="Google" id="ProtNLM"/>
    </source>
</evidence>
<comment type="caution">
    <text evidence="3">The sequence shown here is derived from an EMBL/GenBank/DDBJ whole genome shotgun (WGS) entry which is preliminary data.</text>
</comment>
<feature type="compositionally biased region" description="Low complexity" evidence="1">
    <location>
        <begin position="271"/>
        <end position="280"/>
    </location>
</feature>
<keyword evidence="2" id="KW-0812">Transmembrane</keyword>
<keyword evidence="2" id="KW-0472">Membrane</keyword>
<feature type="compositionally biased region" description="Polar residues" evidence="1">
    <location>
        <begin position="126"/>
        <end position="140"/>
    </location>
</feature>
<organism evidence="3 4">
    <name type="scientific">Halobellus salinus</name>
    <dbReference type="NCBI Taxonomy" id="931585"/>
    <lineage>
        <taxon>Archaea</taxon>
        <taxon>Methanobacteriati</taxon>
        <taxon>Methanobacteriota</taxon>
        <taxon>Stenosarchaea group</taxon>
        <taxon>Halobacteria</taxon>
        <taxon>Halobacteriales</taxon>
        <taxon>Haloferacaceae</taxon>
        <taxon>Halobellus</taxon>
    </lineage>
</organism>
<feature type="compositionally biased region" description="Polar residues" evidence="1">
    <location>
        <begin position="188"/>
        <end position="198"/>
    </location>
</feature>
<evidence type="ECO:0000313" key="4">
    <source>
        <dbReference type="Proteomes" id="UP000653099"/>
    </source>
</evidence>
<evidence type="ECO:0000256" key="1">
    <source>
        <dbReference type="SAM" id="MobiDB-lite"/>
    </source>
</evidence>
<feature type="compositionally biased region" description="Low complexity" evidence="1">
    <location>
        <begin position="353"/>
        <end position="382"/>
    </location>
</feature>
<keyword evidence="2" id="KW-1133">Transmembrane helix</keyword>
<dbReference type="EMBL" id="BMOC01000002">
    <property type="protein sequence ID" value="GGI99212.1"/>
    <property type="molecule type" value="Genomic_DNA"/>
</dbReference>
<name>A0A830ECR7_9EURY</name>
<gene>
    <name evidence="3" type="ORF">GCM10008995_06420</name>
</gene>
<protein>
    <recommendedName>
        <fullName evidence="5">Zinc ribbon domain-containing protein</fullName>
    </recommendedName>
</protein>
<feature type="transmembrane region" description="Helical" evidence="2">
    <location>
        <begin position="524"/>
        <end position="545"/>
    </location>
</feature>
<accession>A0A830ECR7</accession>
<dbReference type="RefSeq" id="WP_188785944.1">
    <property type="nucleotide sequence ID" value="NZ_BMOC01000002.1"/>
</dbReference>
<feature type="region of interest" description="Disordered" evidence="1">
    <location>
        <begin position="422"/>
        <end position="478"/>
    </location>
</feature>
<feature type="region of interest" description="Disordered" evidence="1">
    <location>
        <begin position="353"/>
        <end position="397"/>
    </location>
</feature>
<feature type="compositionally biased region" description="Polar residues" evidence="1">
    <location>
        <begin position="426"/>
        <end position="436"/>
    </location>
</feature>
<feature type="region of interest" description="Disordered" evidence="1">
    <location>
        <begin position="117"/>
        <end position="333"/>
    </location>
</feature>
<feature type="compositionally biased region" description="Gly residues" evidence="1">
    <location>
        <begin position="205"/>
        <end position="216"/>
    </location>
</feature>
<dbReference type="OrthoDB" id="64860at2157"/>
<proteinExistence type="predicted"/>
<feature type="transmembrane region" description="Helical" evidence="2">
    <location>
        <begin position="485"/>
        <end position="504"/>
    </location>
</feature>